<evidence type="ECO:0000313" key="2">
    <source>
        <dbReference type="EMBL" id="MCD9097101.1"/>
    </source>
</evidence>
<proteinExistence type="predicted"/>
<dbReference type="EMBL" id="JAJQKU010000002">
    <property type="protein sequence ID" value="MCD9097101.1"/>
    <property type="molecule type" value="Genomic_DNA"/>
</dbReference>
<name>A0ABS8UC54_9GAMM</name>
<dbReference type="Proteomes" id="UP001430360">
    <property type="component" value="Unassembled WGS sequence"/>
</dbReference>
<evidence type="ECO:0008006" key="4">
    <source>
        <dbReference type="Google" id="ProtNLM"/>
    </source>
</evidence>
<accession>A0ABS8UC54</accession>
<feature type="transmembrane region" description="Helical" evidence="1">
    <location>
        <begin position="12"/>
        <end position="36"/>
    </location>
</feature>
<reference evidence="2" key="1">
    <citation type="submission" date="2021-12" db="EMBL/GenBank/DDBJ databases">
        <authorList>
            <person name="Ulrich A."/>
        </authorList>
    </citation>
    <scope>NUCLEOTIDE SEQUENCE</scope>
    <source>
        <strain evidence="2">A1P009</strain>
    </source>
</reference>
<sequence>MIVFPAVFGGFIYGYVSLLEPHFIWGWLWFLLFIWFFYSKQDVGSRGWIFLCASLLLAVGGKAYFTQKHPNIDKDVVEMFYQLMLIAGGSIGASFVAHALLEKKQR</sequence>
<keyword evidence="1" id="KW-0472">Membrane</keyword>
<keyword evidence="1" id="KW-1133">Transmembrane helix</keyword>
<organism evidence="2 3">
    <name type="scientific">Luteimonas fraxinea</name>
    <dbReference type="NCBI Taxonomy" id="2901869"/>
    <lineage>
        <taxon>Bacteria</taxon>
        <taxon>Pseudomonadati</taxon>
        <taxon>Pseudomonadota</taxon>
        <taxon>Gammaproteobacteria</taxon>
        <taxon>Lysobacterales</taxon>
        <taxon>Lysobacteraceae</taxon>
        <taxon>Luteimonas</taxon>
    </lineage>
</organism>
<gene>
    <name evidence="2" type="ORF">LTT95_09140</name>
</gene>
<feature type="transmembrane region" description="Helical" evidence="1">
    <location>
        <begin position="79"/>
        <end position="101"/>
    </location>
</feature>
<keyword evidence="3" id="KW-1185">Reference proteome</keyword>
<keyword evidence="1" id="KW-0812">Transmembrane</keyword>
<evidence type="ECO:0000313" key="3">
    <source>
        <dbReference type="Proteomes" id="UP001430360"/>
    </source>
</evidence>
<evidence type="ECO:0000256" key="1">
    <source>
        <dbReference type="SAM" id="Phobius"/>
    </source>
</evidence>
<protein>
    <recommendedName>
        <fullName evidence="4">Transmembrane protein</fullName>
    </recommendedName>
</protein>
<comment type="caution">
    <text evidence="2">The sequence shown here is derived from an EMBL/GenBank/DDBJ whole genome shotgun (WGS) entry which is preliminary data.</text>
</comment>
<feature type="transmembrane region" description="Helical" evidence="1">
    <location>
        <begin position="48"/>
        <end position="67"/>
    </location>
</feature>
<reference evidence="2" key="2">
    <citation type="journal article" date="2022" name="Syst. Appl. Microbiol.">
        <title>Physiological and genomic characterisation of Luteimonas fraxinea sp. nov., a bacterial species associated with trees tolerant to ash dieback.</title>
        <authorList>
            <person name="Ulrich K."/>
            <person name="Becker R."/>
            <person name="Behrendt U."/>
            <person name="Kube M."/>
            <person name="Schneck V."/>
            <person name="Ulrich A."/>
        </authorList>
    </citation>
    <scope>NUCLEOTIDE SEQUENCE</scope>
    <source>
        <strain evidence="2">A1P009</strain>
    </source>
</reference>